<feature type="chain" id="PRO_5045258418" evidence="1">
    <location>
        <begin position="21"/>
        <end position="725"/>
    </location>
</feature>
<dbReference type="Pfam" id="PF13860">
    <property type="entry name" value="FlgD_ig"/>
    <property type="match status" value="1"/>
</dbReference>
<comment type="caution">
    <text evidence="3">The sequence shown here is derived from an EMBL/GenBank/DDBJ whole genome shotgun (WGS) entry which is preliminary data.</text>
</comment>
<evidence type="ECO:0000313" key="3">
    <source>
        <dbReference type="EMBL" id="MFC1572999.1"/>
    </source>
</evidence>
<evidence type="ECO:0000256" key="1">
    <source>
        <dbReference type="SAM" id="SignalP"/>
    </source>
</evidence>
<dbReference type="EMBL" id="JBHPKH010000059">
    <property type="protein sequence ID" value="MFC1572999.1"/>
    <property type="molecule type" value="Genomic_DNA"/>
</dbReference>
<proteinExistence type="predicted"/>
<name>A0ABV6YKZ4_UNCEI</name>
<accession>A0ABV6YKZ4</accession>
<keyword evidence="1" id="KW-0732">Signal</keyword>
<feature type="domain" description="FlgD/Vpr Ig-like" evidence="2">
    <location>
        <begin position="661"/>
        <end position="711"/>
    </location>
</feature>
<dbReference type="Proteomes" id="UP001593833">
    <property type="component" value="Unassembled WGS sequence"/>
</dbReference>
<sequence>MRTLLVGLVLLGATVVPVCADPHNLEGGALITHYVPSDFDRCPDDICDCYWWYHRITDCDEQETSVVTSGWMRVYWFVLAAFEEDKEWSQVQFGLGDYDPTIMSFSNFWTGPCYRPGDSGFVIESPGWPGPGEGITIVATSAPWTGNWEPVYSFAAWAYGYYGASGVVQLVPDPTAATPFGGFRNCADPPEQWDAALGGMGVNHPGTWTCGNWYESVCCIDDDCIISREDECTAQGGEYHVGWLSCDPNPCINACCIVDSCQILNEGACAHVGGEWHVGSKTCDPNPCTNACCIGAECMVLDEEGCLTSGGEWQLDVKACDPMPCATACCDLEDCQIMNVVLCAESGGLWLAGVHSCDPNPCIRSACCLGDVCQILPEVHCAVIGGEWREGIDDCTPNPCGAADLSGGILIAHAPPTLHWSSGTDYCQRYLEEFAISNSHEQIPQVAQDTLGDGGTVWYVISAWAGPKECCAVEFGFGEYDPDIFWFQGSGPCNHGDLEVPSNEWPGPHEGTLVVNGGHWSGNYVPIYWFGGYALEEGLIPLGINEADGFGGFTNCDASGVRYDAACFGALGIGVTGAACYHSVDLQVCCMANDCYLVSQAECAVLGGSWHVEWGSCDPNPCAGSGVEPRDWEIGTRLLPPRPNPFTLTTVIRYCLEEPGRLQIDILDASGRRVRGLLSERKPAGSGSVSWDGRDRSGRRVAPGAYFFRLVTGDEVVSRRTVVLK</sequence>
<dbReference type="InterPro" id="IPR025965">
    <property type="entry name" value="FlgD/Vpr_Ig-like"/>
</dbReference>
<protein>
    <submittedName>
        <fullName evidence="3">FlgD immunoglobulin-like domain containing protein</fullName>
    </submittedName>
</protein>
<dbReference type="Gene3D" id="2.60.40.4070">
    <property type="match status" value="1"/>
</dbReference>
<organism evidence="3 4">
    <name type="scientific">Eiseniibacteriota bacterium</name>
    <dbReference type="NCBI Taxonomy" id="2212470"/>
    <lineage>
        <taxon>Bacteria</taxon>
        <taxon>Candidatus Eiseniibacteriota</taxon>
    </lineage>
</organism>
<gene>
    <name evidence="3" type="ORF">ACFL6M_05310</name>
</gene>
<feature type="signal peptide" evidence="1">
    <location>
        <begin position="1"/>
        <end position="20"/>
    </location>
</feature>
<keyword evidence="4" id="KW-1185">Reference proteome</keyword>
<reference evidence="3 4" key="1">
    <citation type="submission" date="2024-09" db="EMBL/GenBank/DDBJ databases">
        <authorList>
            <person name="D'Angelo T."/>
        </authorList>
    </citation>
    <scope>NUCLEOTIDE SEQUENCE [LARGE SCALE GENOMIC DNA]</scope>
    <source>
        <strain evidence="3">SAG AM-320-E07</strain>
    </source>
</reference>
<evidence type="ECO:0000313" key="4">
    <source>
        <dbReference type="Proteomes" id="UP001593833"/>
    </source>
</evidence>
<evidence type="ECO:0000259" key="2">
    <source>
        <dbReference type="Pfam" id="PF13860"/>
    </source>
</evidence>